<dbReference type="Proteomes" id="UP001159427">
    <property type="component" value="Unassembled WGS sequence"/>
</dbReference>
<comment type="caution">
    <text evidence="1">The sequence shown here is derived from an EMBL/GenBank/DDBJ whole genome shotgun (WGS) entry which is preliminary data.</text>
</comment>
<keyword evidence="2" id="KW-1185">Reference proteome</keyword>
<evidence type="ECO:0000313" key="1">
    <source>
        <dbReference type="EMBL" id="CAH3144282.1"/>
    </source>
</evidence>
<reference evidence="1 2" key="1">
    <citation type="submission" date="2022-05" db="EMBL/GenBank/DDBJ databases">
        <authorList>
            <consortium name="Genoscope - CEA"/>
            <person name="William W."/>
        </authorList>
    </citation>
    <scope>NUCLEOTIDE SEQUENCE [LARGE SCALE GENOMIC DNA]</scope>
</reference>
<accession>A0ABN8PI31</accession>
<feature type="non-terminal residue" evidence="1">
    <location>
        <position position="112"/>
    </location>
</feature>
<sequence>MTAQSLFELLRTLGVKLCNPITRATCSEREQERPRVELASQKLDTSISIEIEYKRDGGKPAIHKISRWYYPGFFECRRKDTLTDACFFNRRASSSDSAVTRSSDGLGVTFNE</sequence>
<proteinExistence type="predicted"/>
<dbReference type="EMBL" id="CALNXI010000870">
    <property type="protein sequence ID" value="CAH3144282.1"/>
    <property type="molecule type" value="Genomic_DNA"/>
</dbReference>
<protein>
    <submittedName>
        <fullName evidence="1">Uncharacterized protein</fullName>
    </submittedName>
</protein>
<gene>
    <name evidence="1" type="ORF">PEVE_00043146</name>
</gene>
<evidence type="ECO:0000313" key="2">
    <source>
        <dbReference type="Proteomes" id="UP001159427"/>
    </source>
</evidence>
<name>A0ABN8PI31_9CNID</name>
<organism evidence="1 2">
    <name type="scientific">Porites evermanni</name>
    <dbReference type="NCBI Taxonomy" id="104178"/>
    <lineage>
        <taxon>Eukaryota</taxon>
        <taxon>Metazoa</taxon>
        <taxon>Cnidaria</taxon>
        <taxon>Anthozoa</taxon>
        <taxon>Hexacorallia</taxon>
        <taxon>Scleractinia</taxon>
        <taxon>Fungiina</taxon>
        <taxon>Poritidae</taxon>
        <taxon>Porites</taxon>
    </lineage>
</organism>